<dbReference type="Proteomes" id="UP000322873">
    <property type="component" value="Unassembled WGS sequence"/>
</dbReference>
<name>A0A5M9JD23_MONFR</name>
<dbReference type="InterPro" id="IPR038816">
    <property type="entry name" value="Stationary_phase_5"/>
</dbReference>
<dbReference type="VEuPathDB" id="FungiDB:MFRU_007g02560"/>
<dbReference type="GO" id="GO:0070628">
    <property type="term" value="F:proteasome binding"/>
    <property type="evidence" value="ECO:0007669"/>
    <property type="project" value="InterPro"/>
</dbReference>
<dbReference type="AlphaFoldDB" id="A0A5M9JD23"/>
<evidence type="ECO:0008006" key="4">
    <source>
        <dbReference type="Google" id="ProtNLM"/>
    </source>
</evidence>
<proteinExistence type="predicted"/>
<dbReference type="PANTHER" id="PTHR42342">
    <property type="entry name" value="STATIONARY PHASE PROTEIN 5"/>
    <property type="match status" value="1"/>
</dbReference>
<evidence type="ECO:0000313" key="3">
    <source>
        <dbReference type="Proteomes" id="UP000322873"/>
    </source>
</evidence>
<dbReference type="GO" id="GO:0043248">
    <property type="term" value="P:proteasome assembly"/>
    <property type="evidence" value="ECO:0007669"/>
    <property type="project" value="TreeGrafter"/>
</dbReference>
<feature type="compositionally biased region" description="Low complexity" evidence="1">
    <location>
        <begin position="348"/>
        <end position="363"/>
    </location>
</feature>
<sequence>MASSGGIWAPVAMRMLKNVVQRTTKLVKLRIKDVTNKSVTAELQPILVRSSPRHPIHPAALLRQNKGRWYTTQSAVHAAVRRFMSTSGQAIKYDRASFPKSQTATAVSRLTTRAPFASTLRPNLTGGALPRTAGGYGLGGGRAGARYFSHSPAAPAQVVNNVSQAVRAFFLSGQKAQFDGMTPMGEKRYRAVSSLQEETTRKIQSVYKTTPGSYIDFSVNPTITALSPLAGALPFEAQKMSQVAPSLNTSGFLDILSVDFSRALKDLAVTMNDLKKLSSLGDLPITFENGHILRVRFPGCDAESVENLCDEVGVQRGIVHQDADFDAAMGTQMALRFPFAPTAEEEPPSSLLSPCLQTSSPSPDQDEYEDILQEFSENPWIEGYETMEEDISESGSAYFTKISEHPSVSEEYEGLEGIHKFLEDFCGYLSERELSEDEPWYTFALSVRNLGFSPFYFHIQTHARYLNRESRPDDHAMRINHHFCKFVSL</sequence>
<gene>
    <name evidence="2" type="ORF">EYC84_010231</name>
</gene>
<evidence type="ECO:0000256" key="1">
    <source>
        <dbReference type="SAM" id="MobiDB-lite"/>
    </source>
</evidence>
<accession>A0A5M9JD23</accession>
<keyword evidence="3" id="KW-1185">Reference proteome</keyword>
<reference evidence="2 3" key="1">
    <citation type="submission" date="2019-06" db="EMBL/GenBank/DDBJ databases">
        <title>Genome Sequence of the Brown Rot Fungal Pathogen Monilinia fructicola.</title>
        <authorList>
            <person name="De Miccolis Angelini R.M."/>
            <person name="Landi L."/>
            <person name="Abate D."/>
            <person name="Pollastro S."/>
            <person name="Romanazzi G."/>
            <person name="Faretra F."/>
        </authorList>
    </citation>
    <scope>NUCLEOTIDE SEQUENCE [LARGE SCALE GENOMIC DNA]</scope>
    <source>
        <strain evidence="2 3">Mfrc123</strain>
    </source>
</reference>
<feature type="region of interest" description="Disordered" evidence="1">
    <location>
        <begin position="343"/>
        <end position="366"/>
    </location>
</feature>
<organism evidence="2 3">
    <name type="scientific">Monilinia fructicola</name>
    <name type="common">Brown rot fungus</name>
    <name type="synonym">Ciboria fructicola</name>
    <dbReference type="NCBI Taxonomy" id="38448"/>
    <lineage>
        <taxon>Eukaryota</taxon>
        <taxon>Fungi</taxon>
        <taxon>Dikarya</taxon>
        <taxon>Ascomycota</taxon>
        <taxon>Pezizomycotina</taxon>
        <taxon>Leotiomycetes</taxon>
        <taxon>Helotiales</taxon>
        <taxon>Sclerotiniaceae</taxon>
        <taxon>Monilinia</taxon>
    </lineage>
</organism>
<dbReference type="PANTHER" id="PTHR42342:SF1">
    <property type="entry name" value="STATIONARY PHASE PROTEIN 5"/>
    <property type="match status" value="1"/>
</dbReference>
<evidence type="ECO:0000313" key="2">
    <source>
        <dbReference type="EMBL" id="KAA8567171.1"/>
    </source>
</evidence>
<dbReference type="EMBL" id="VICG01000011">
    <property type="protein sequence ID" value="KAA8567171.1"/>
    <property type="molecule type" value="Genomic_DNA"/>
</dbReference>
<comment type="caution">
    <text evidence="2">The sequence shown here is derived from an EMBL/GenBank/DDBJ whole genome shotgun (WGS) entry which is preliminary data.</text>
</comment>
<protein>
    <recommendedName>
        <fullName evidence="4">Casein kinase II beta 2 subunit</fullName>
    </recommendedName>
</protein>